<dbReference type="GO" id="GO:0005506">
    <property type="term" value="F:iron ion binding"/>
    <property type="evidence" value="ECO:0007669"/>
    <property type="project" value="InterPro"/>
</dbReference>
<dbReference type="GeneID" id="83174456"/>
<evidence type="ECO:0000259" key="6">
    <source>
        <dbReference type="Pfam" id="PF04116"/>
    </source>
</evidence>
<organism evidence="7 8">
    <name type="scientific">Penicillium cinerascens</name>
    <dbReference type="NCBI Taxonomy" id="70096"/>
    <lineage>
        <taxon>Eukaryota</taxon>
        <taxon>Fungi</taxon>
        <taxon>Dikarya</taxon>
        <taxon>Ascomycota</taxon>
        <taxon>Pezizomycotina</taxon>
        <taxon>Eurotiomycetes</taxon>
        <taxon>Eurotiomycetidae</taxon>
        <taxon>Eurotiales</taxon>
        <taxon>Aspergillaceae</taxon>
        <taxon>Penicillium</taxon>
    </lineage>
</organism>
<evidence type="ECO:0000256" key="3">
    <source>
        <dbReference type="ARBA" id="ARBA00022989"/>
    </source>
</evidence>
<dbReference type="GO" id="GO:0016491">
    <property type="term" value="F:oxidoreductase activity"/>
    <property type="evidence" value="ECO:0007669"/>
    <property type="project" value="InterPro"/>
</dbReference>
<evidence type="ECO:0000313" key="7">
    <source>
        <dbReference type="EMBL" id="KAJ5217994.1"/>
    </source>
</evidence>
<dbReference type="RefSeq" id="XP_058312567.1">
    <property type="nucleotide sequence ID" value="XM_058447156.1"/>
</dbReference>
<feature type="transmembrane region" description="Helical" evidence="5">
    <location>
        <begin position="225"/>
        <end position="242"/>
    </location>
</feature>
<reference evidence="7" key="1">
    <citation type="submission" date="2022-12" db="EMBL/GenBank/DDBJ databases">
        <authorList>
            <person name="Petersen C."/>
        </authorList>
    </citation>
    <scope>NUCLEOTIDE SEQUENCE</scope>
    <source>
        <strain evidence="7">IBT 15544</strain>
    </source>
</reference>
<gene>
    <name evidence="7" type="ORF">N7498_000093</name>
</gene>
<name>A0A9W9NDT8_9EURO</name>
<evidence type="ECO:0000256" key="1">
    <source>
        <dbReference type="ARBA" id="ARBA00004370"/>
    </source>
</evidence>
<evidence type="ECO:0000256" key="2">
    <source>
        <dbReference type="ARBA" id="ARBA00022692"/>
    </source>
</evidence>
<protein>
    <recommendedName>
        <fullName evidence="6">Fatty acid hydroxylase domain-containing protein</fullName>
    </recommendedName>
</protein>
<feature type="transmembrane region" description="Helical" evidence="5">
    <location>
        <begin position="150"/>
        <end position="171"/>
    </location>
</feature>
<feature type="transmembrane region" description="Helical" evidence="5">
    <location>
        <begin position="66"/>
        <end position="88"/>
    </location>
</feature>
<evidence type="ECO:0000313" key="8">
    <source>
        <dbReference type="Proteomes" id="UP001150904"/>
    </source>
</evidence>
<dbReference type="AlphaFoldDB" id="A0A9W9NDT8"/>
<dbReference type="InterPro" id="IPR006694">
    <property type="entry name" value="Fatty_acid_hydroxylase"/>
</dbReference>
<proteinExistence type="predicted"/>
<evidence type="ECO:0000256" key="4">
    <source>
        <dbReference type="ARBA" id="ARBA00023136"/>
    </source>
</evidence>
<feature type="domain" description="Fatty acid hydroxylase" evidence="6">
    <location>
        <begin position="158"/>
        <end position="283"/>
    </location>
</feature>
<keyword evidence="8" id="KW-1185">Reference proteome</keyword>
<dbReference type="InterPro" id="IPR050307">
    <property type="entry name" value="Sterol_Desaturase_Related"/>
</dbReference>
<keyword evidence="4 5" id="KW-0472">Membrane</keyword>
<keyword evidence="2 5" id="KW-0812">Transmembrane</keyword>
<dbReference type="Pfam" id="PF04116">
    <property type="entry name" value="FA_hydroxylase"/>
    <property type="match status" value="1"/>
</dbReference>
<dbReference type="GO" id="GO:0008610">
    <property type="term" value="P:lipid biosynthetic process"/>
    <property type="evidence" value="ECO:0007669"/>
    <property type="project" value="InterPro"/>
</dbReference>
<dbReference type="EMBL" id="JAPQKR010000004">
    <property type="protein sequence ID" value="KAJ5217994.1"/>
    <property type="molecule type" value="Genomic_DNA"/>
</dbReference>
<keyword evidence="3 5" id="KW-1133">Transmembrane helix</keyword>
<dbReference type="PANTHER" id="PTHR11863">
    <property type="entry name" value="STEROL DESATURASE"/>
    <property type="match status" value="1"/>
</dbReference>
<dbReference type="GO" id="GO:0016020">
    <property type="term" value="C:membrane"/>
    <property type="evidence" value="ECO:0007669"/>
    <property type="project" value="UniProtKB-SubCell"/>
</dbReference>
<comment type="caution">
    <text evidence="7">The sequence shown here is derived from an EMBL/GenBank/DDBJ whole genome shotgun (WGS) entry which is preliminary data.</text>
</comment>
<evidence type="ECO:0000256" key="5">
    <source>
        <dbReference type="SAM" id="Phobius"/>
    </source>
</evidence>
<dbReference type="OrthoDB" id="6354873at2759"/>
<comment type="subcellular location">
    <subcellularLocation>
        <location evidence="1">Membrane</location>
    </subcellularLocation>
</comment>
<accession>A0A9W9NDT8</accession>
<dbReference type="Proteomes" id="UP001150904">
    <property type="component" value="Unassembled WGS sequence"/>
</dbReference>
<reference evidence="7" key="2">
    <citation type="journal article" date="2023" name="IMA Fungus">
        <title>Comparative genomic study of the Penicillium genus elucidates a diverse pangenome and 15 lateral gene transfer events.</title>
        <authorList>
            <person name="Petersen C."/>
            <person name="Sorensen T."/>
            <person name="Nielsen M.R."/>
            <person name="Sondergaard T.E."/>
            <person name="Sorensen J.L."/>
            <person name="Fitzpatrick D.A."/>
            <person name="Frisvad J.C."/>
            <person name="Nielsen K.L."/>
        </authorList>
    </citation>
    <scope>NUCLEOTIDE SEQUENCE</scope>
    <source>
        <strain evidence="7">IBT 15544</strain>
    </source>
</reference>
<feature type="transmembrane region" description="Helical" evidence="5">
    <location>
        <begin position="109"/>
        <end position="130"/>
    </location>
</feature>
<sequence>MDVILDVLDTFVLDRFYAWALPGTAGQEGVANPLLNQHINLYYLLQPSKWAEASQWKRDNMARQSLTLFLLSWAFATFLYLGGSYIMYHTLFDKKLERHPRFLKNQIQMELKHALTSIPVMSALTVPFFLAEVRGWSKLYDFASEAPFSLWTLLQYPCFILFTDSGIYWIHRWEHHPRLYRWLHKPHHKWVVPTPFASYAFHPLDGWAQSLPYHVFPFIFPLQKVAYLGLFMFVTMWTVLIHDAEYVTWSKVINDASCHTMHHLYFNYNYGQYLTLWDRLGGTYRKPKGDSFMESHGAAYMDSHGPMKIVGKSE</sequence>